<proteinExistence type="predicted"/>
<dbReference type="RefSeq" id="WP_146360887.1">
    <property type="nucleotide sequence ID" value="NZ_VOBR01000054.1"/>
</dbReference>
<accession>A0A563EFK8</accession>
<gene>
    <name evidence="1" type="ORF">FKR81_41535</name>
</gene>
<evidence type="ECO:0000313" key="1">
    <source>
        <dbReference type="EMBL" id="TWP44173.1"/>
    </source>
</evidence>
<sequence>MAKLLSERGVTAEVHPLLVDPASGEQQVEVLAVRITHAERSLVMPVVPGTAPLRLYTASAGDEPLGDPVTVVAEPASVVAKQQWVSAAALADATMTALEGRSPQQQSDLR</sequence>
<dbReference type="Proteomes" id="UP000316639">
    <property type="component" value="Unassembled WGS sequence"/>
</dbReference>
<dbReference type="AlphaFoldDB" id="A0A563EFK8"/>
<name>A0A563EFK8_9PSEU</name>
<protein>
    <submittedName>
        <fullName evidence="1">Uncharacterized protein</fullName>
    </submittedName>
</protein>
<evidence type="ECO:0000313" key="2">
    <source>
        <dbReference type="Proteomes" id="UP000316639"/>
    </source>
</evidence>
<comment type="caution">
    <text evidence="1">The sequence shown here is derived from an EMBL/GenBank/DDBJ whole genome shotgun (WGS) entry which is preliminary data.</text>
</comment>
<organism evidence="1 2">
    <name type="scientific">Lentzea tibetensis</name>
    <dbReference type="NCBI Taxonomy" id="2591470"/>
    <lineage>
        <taxon>Bacteria</taxon>
        <taxon>Bacillati</taxon>
        <taxon>Actinomycetota</taxon>
        <taxon>Actinomycetes</taxon>
        <taxon>Pseudonocardiales</taxon>
        <taxon>Pseudonocardiaceae</taxon>
        <taxon>Lentzea</taxon>
    </lineage>
</organism>
<reference evidence="1 2" key="1">
    <citation type="submission" date="2019-07" db="EMBL/GenBank/DDBJ databases">
        <title>Lentzea xizangensis sp. nov., isolated from Qinghai-Tibetan Plateau Soils.</title>
        <authorList>
            <person name="Huang J."/>
        </authorList>
    </citation>
    <scope>NUCLEOTIDE SEQUENCE [LARGE SCALE GENOMIC DNA]</scope>
    <source>
        <strain evidence="1 2">FXJ1.1311</strain>
    </source>
</reference>
<keyword evidence="2" id="KW-1185">Reference proteome</keyword>
<dbReference type="EMBL" id="VOBR01000054">
    <property type="protein sequence ID" value="TWP44173.1"/>
    <property type="molecule type" value="Genomic_DNA"/>
</dbReference>